<dbReference type="Gene3D" id="3.40.50.620">
    <property type="entry name" value="HUPs"/>
    <property type="match status" value="1"/>
</dbReference>
<feature type="region of interest" description="Disordered" evidence="1">
    <location>
        <begin position="914"/>
        <end position="946"/>
    </location>
</feature>
<proteinExistence type="predicted"/>
<organism evidence="4 5">
    <name type="scientific">Cafeteria roenbergensis</name>
    <name type="common">Marine flagellate</name>
    <dbReference type="NCBI Taxonomy" id="33653"/>
    <lineage>
        <taxon>Eukaryota</taxon>
        <taxon>Sar</taxon>
        <taxon>Stramenopiles</taxon>
        <taxon>Bigyra</taxon>
        <taxon>Opalozoa</taxon>
        <taxon>Bicosoecida</taxon>
        <taxon>Cafeteriaceae</taxon>
        <taxon>Cafeteria</taxon>
    </lineage>
</organism>
<protein>
    <recommendedName>
        <fullName evidence="6">tRNA(Ile)-lysidine/2-thiocytidine synthase N-terminal domain-containing protein</fullName>
    </recommendedName>
</protein>
<dbReference type="EMBL" id="VLTM01000007">
    <property type="protein sequence ID" value="KAA0166798.1"/>
    <property type="molecule type" value="Genomic_DNA"/>
</dbReference>
<dbReference type="Gene3D" id="3.40.640.10">
    <property type="entry name" value="Type I PLP-dependent aspartate aminotransferase-like (Major domain)"/>
    <property type="match status" value="1"/>
</dbReference>
<feature type="region of interest" description="Disordered" evidence="1">
    <location>
        <begin position="194"/>
        <end position="214"/>
    </location>
</feature>
<sequence length="1364" mass="142327">MAVAPARSARNFIAEASGSASGGVAPRAHPNSAPKDEASLRKLLRTVHRGTIGESSEVATPVGARRITYADHTASGRSLSFIEEYMTRQVAVMYANTHTSSSQTGFQTSMFRIEAREMVKRAVGATDKDALLFLGNGATGAAHVLVHFLQIRKFALEAVRLAALARSSAKPATTRTATSLPGAIAAAMQAWGTPSAADAEPSTSATASADKPEFVTPGSMTGSFATMRAPGMAKGSVHFVKEAEHALAHGEAGDGQASGSRMVDAALRPSSSEEGRPLIAGVLSAASNITGVLVDTLTPTALLHHHGALAVWDYAAAAPHAPVVVNPGTGSVIDAGRSGDSPSLGGDVQGAAEVLAAAAAQGIALDGSNLNTDKDAAFFSPHKFPGGPGTPGVLVVKKALLLNPVPAVPGGGTVFFVHRDGCPRYLANIEEREEGGTPNITGSIRAGLVMRLHSAVGPSFIRAREAASLEFALERWRRHPNVAVLGRTHAARCAIISMIFLCRPAGAGGSGLPDDYRFAPHHNDAGSAVSVPVPAGGPLKGPAFGDDLSGKGSLRLLASGRRALHWSFAATLLADLFGIQARGGCLCAGPYALRLLSLTQEDSDAIEGRLMELEELLRPGFVRLSIPYHMPAHAVRFIVGAVEFVATHGADLLPLYAARSDTGEYRHTSWRHVDKPRKWLHMVSFESGEMEVQDGFHDEFTALPGDAAIHAGRRAMIAEAAAAAAAAAAAQADDGASEGGPDATGSASAAATPPSTPASQAGRRGRRVKVSKEAEAAVEAIRVAARSWLAQPLSALDAVVVAEAEKRATGALPGRAAPSISRPLAVGKPAAAAGTAAGQPALATDPEEAAELDDFATYFADAAAEVDQGRAMLARRGAGASGLLGDELVESLLSEPARQLRWFAVAGEQCEAAPTAAAEAVAEAGDDDSDSDSDSEQGDGLAMLPMDGDLLGDDQSAADAKRLEEIRAAAAAETLRLTGREAVPLTGSLAGFAPAAARFLDPPARLLSRVRHTVLKYRMIWPGDRVVLGLSGGKDSLSCLHLLAALRKVLPFDFELHCCTIDPQSPGFDPTPLIGYCSALGVPYHLESDDIIGAAGRCMDKKHQSICAFCSRMKRGMLYSACRRERATVLALAQHMDDLAESLLMSTFHNGLLRTMKAHYRNAEGDIRVIRPLVMVRERALRDFASTSGLPVIEDNCPACFAAPTERYRTKQLLRAQEQLYPSIIENIGKALGPLLRDSSWPALRKEGDASITAAWPEFASYEALSAADKRAIRRRALAAEKRQRKEGALSTVSAATGAADTDDVDGDLDGFDGADDSFAADGGVAGADGDDIDEDEDGGLLSPAANKGAIRLRLGAGLPKSRI</sequence>
<evidence type="ECO:0000313" key="4">
    <source>
        <dbReference type="EMBL" id="KAA0166798.1"/>
    </source>
</evidence>
<comment type="caution">
    <text evidence="4">The sequence shown here is derived from an EMBL/GenBank/DDBJ whole genome shotgun (WGS) entry which is preliminary data.</text>
</comment>
<feature type="compositionally biased region" description="Low complexity" evidence="1">
    <location>
        <begin position="733"/>
        <end position="762"/>
    </location>
</feature>
<dbReference type="Pfam" id="PF00266">
    <property type="entry name" value="Aminotran_5"/>
    <property type="match status" value="1"/>
</dbReference>
<feature type="compositionally biased region" description="Acidic residues" evidence="1">
    <location>
        <begin position="924"/>
        <end position="937"/>
    </location>
</feature>
<dbReference type="PANTHER" id="PTHR43686">
    <property type="entry name" value="SULFURTRANSFERASE-RELATED"/>
    <property type="match status" value="1"/>
</dbReference>
<evidence type="ECO:0000259" key="2">
    <source>
        <dbReference type="Pfam" id="PF00266"/>
    </source>
</evidence>
<dbReference type="Gene3D" id="3.90.1150.10">
    <property type="entry name" value="Aspartate Aminotransferase, domain 1"/>
    <property type="match status" value="1"/>
</dbReference>
<dbReference type="Proteomes" id="UP000325113">
    <property type="component" value="Unassembled WGS sequence"/>
</dbReference>
<dbReference type="SUPFAM" id="SSF53383">
    <property type="entry name" value="PLP-dependent transferases"/>
    <property type="match status" value="2"/>
</dbReference>
<gene>
    <name evidence="4" type="ORF">FNF31_01173</name>
</gene>
<dbReference type="InterPro" id="IPR000192">
    <property type="entry name" value="Aminotrans_V_dom"/>
</dbReference>
<dbReference type="Pfam" id="PF01171">
    <property type="entry name" value="ATP_bind_3"/>
    <property type="match status" value="1"/>
</dbReference>
<feature type="region of interest" description="Disordered" evidence="1">
    <location>
        <begin position="18"/>
        <end position="37"/>
    </location>
</feature>
<feature type="region of interest" description="Disordered" evidence="1">
    <location>
        <begin position="248"/>
        <end position="270"/>
    </location>
</feature>
<accession>A0A5A8DNI4</accession>
<dbReference type="InterPro" id="IPR011063">
    <property type="entry name" value="TilS/TtcA_N"/>
</dbReference>
<reference evidence="4 5" key="1">
    <citation type="submission" date="2019-07" db="EMBL/GenBank/DDBJ databases">
        <title>Genomes of Cafeteria roenbergensis.</title>
        <authorList>
            <person name="Fischer M.G."/>
            <person name="Hackl T."/>
            <person name="Roman M."/>
        </authorList>
    </citation>
    <scope>NUCLEOTIDE SEQUENCE [LARGE SCALE GENOMIC DNA]</scope>
    <source>
        <strain evidence="4 5">Cflag</strain>
    </source>
</reference>
<dbReference type="SUPFAM" id="SSF52402">
    <property type="entry name" value="Adenine nucleotide alpha hydrolases-like"/>
    <property type="match status" value="1"/>
</dbReference>
<dbReference type="CDD" id="cd24138">
    <property type="entry name" value="TtcA-like"/>
    <property type="match status" value="1"/>
</dbReference>
<feature type="region of interest" description="Disordered" evidence="1">
    <location>
        <begin position="733"/>
        <end position="768"/>
    </location>
</feature>
<dbReference type="InterPro" id="IPR015424">
    <property type="entry name" value="PyrdxlP-dep_Trfase"/>
</dbReference>
<feature type="compositionally biased region" description="Acidic residues" evidence="1">
    <location>
        <begin position="1329"/>
        <end position="1339"/>
    </location>
</feature>
<dbReference type="InterPro" id="IPR015422">
    <property type="entry name" value="PyrdxlP-dep_Trfase_small"/>
</dbReference>
<dbReference type="InterPro" id="IPR015421">
    <property type="entry name" value="PyrdxlP-dep_Trfase_major"/>
</dbReference>
<feature type="compositionally biased region" description="Low complexity" evidence="1">
    <location>
        <begin position="914"/>
        <end position="923"/>
    </location>
</feature>
<evidence type="ECO:0008006" key="6">
    <source>
        <dbReference type="Google" id="ProtNLM"/>
    </source>
</evidence>
<evidence type="ECO:0000313" key="5">
    <source>
        <dbReference type="Proteomes" id="UP000325113"/>
    </source>
</evidence>
<evidence type="ECO:0000256" key="1">
    <source>
        <dbReference type="SAM" id="MobiDB-lite"/>
    </source>
</evidence>
<dbReference type="InterPro" id="IPR014729">
    <property type="entry name" value="Rossmann-like_a/b/a_fold"/>
</dbReference>
<feature type="domain" description="Aminotransferase class V" evidence="2">
    <location>
        <begin position="356"/>
        <end position="498"/>
    </location>
</feature>
<feature type="region of interest" description="Disordered" evidence="1">
    <location>
        <begin position="1320"/>
        <end position="1344"/>
    </location>
</feature>
<name>A0A5A8DNI4_CAFRO</name>
<evidence type="ECO:0000259" key="3">
    <source>
        <dbReference type="Pfam" id="PF01171"/>
    </source>
</evidence>
<dbReference type="PANTHER" id="PTHR43686:SF1">
    <property type="entry name" value="AMINOTRAN_5 DOMAIN-CONTAINING PROTEIN"/>
    <property type="match status" value="1"/>
</dbReference>
<feature type="domain" description="tRNA(Ile)-lysidine/2-thiocytidine synthase N-terminal" evidence="3">
    <location>
        <begin position="1026"/>
        <end position="1196"/>
    </location>
</feature>